<accession>A0ABD3XUE1</accession>
<sequence>LLPHKLTEYKSTHDPESICNADERGMQFDLNPTKTVKQSRQDAYSQTNGNFKIKQP</sequence>
<gene>
    <name evidence="2" type="ORF">ACJMK2_002134</name>
</gene>
<feature type="compositionally biased region" description="Polar residues" evidence="1">
    <location>
        <begin position="34"/>
        <end position="50"/>
    </location>
</feature>
<comment type="caution">
    <text evidence="2">The sequence shown here is derived from an EMBL/GenBank/DDBJ whole genome shotgun (WGS) entry which is preliminary data.</text>
</comment>
<reference evidence="2 3" key="1">
    <citation type="submission" date="2024-11" db="EMBL/GenBank/DDBJ databases">
        <title>Chromosome-level genome assembly of the freshwater bivalve Anodonta woodiana.</title>
        <authorList>
            <person name="Chen X."/>
        </authorList>
    </citation>
    <scope>NUCLEOTIDE SEQUENCE [LARGE SCALE GENOMIC DNA]</scope>
    <source>
        <strain evidence="2">MN2024</strain>
        <tissue evidence="2">Gills</tissue>
    </source>
</reference>
<feature type="region of interest" description="Disordered" evidence="1">
    <location>
        <begin position="34"/>
        <end position="56"/>
    </location>
</feature>
<proteinExistence type="predicted"/>
<keyword evidence="3" id="KW-1185">Reference proteome</keyword>
<dbReference type="Proteomes" id="UP001634394">
    <property type="component" value="Unassembled WGS sequence"/>
</dbReference>
<evidence type="ECO:0000256" key="1">
    <source>
        <dbReference type="SAM" id="MobiDB-lite"/>
    </source>
</evidence>
<feature type="non-terminal residue" evidence="2">
    <location>
        <position position="1"/>
    </location>
</feature>
<evidence type="ECO:0000313" key="3">
    <source>
        <dbReference type="Proteomes" id="UP001634394"/>
    </source>
</evidence>
<evidence type="ECO:0000313" key="2">
    <source>
        <dbReference type="EMBL" id="KAL3889806.1"/>
    </source>
</evidence>
<name>A0ABD3XUE1_SINWO</name>
<protein>
    <submittedName>
        <fullName evidence="2">Uncharacterized protein</fullName>
    </submittedName>
</protein>
<organism evidence="2 3">
    <name type="scientific">Sinanodonta woodiana</name>
    <name type="common">Chinese pond mussel</name>
    <name type="synonym">Anodonta woodiana</name>
    <dbReference type="NCBI Taxonomy" id="1069815"/>
    <lineage>
        <taxon>Eukaryota</taxon>
        <taxon>Metazoa</taxon>
        <taxon>Spiralia</taxon>
        <taxon>Lophotrochozoa</taxon>
        <taxon>Mollusca</taxon>
        <taxon>Bivalvia</taxon>
        <taxon>Autobranchia</taxon>
        <taxon>Heteroconchia</taxon>
        <taxon>Palaeoheterodonta</taxon>
        <taxon>Unionida</taxon>
        <taxon>Unionoidea</taxon>
        <taxon>Unionidae</taxon>
        <taxon>Unioninae</taxon>
        <taxon>Sinanodonta</taxon>
    </lineage>
</organism>
<dbReference type="AlphaFoldDB" id="A0ABD3XUE1"/>
<dbReference type="EMBL" id="JBJQND010000001">
    <property type="protein sequence ID" value="KAL3889806.1"/>
    <property type="molecule type" value="Genomic_DNA"/>
</dbReference>